<dbReference type="AlphaFoldDB" id="A0A8J2WIF8"/>
<evidence type="ECO:0000256" key="1">
    <source>
        <dbReference type="SAM" id="SignalP"/>
    </source>
</evidence>
<reference evidence="2" key="1">
    <citation type="submission" date="2021-11" db="EMBL/GenBank/DDBJ databases">
        <authorList>
            <consortium name="Genoscope - CEA"/>
            <person name="William W."/>
        </authorList>
    </citation>
    <scope>NUCLEOTIDE SEQUENCE</scope>
</reference>
<accession>A0A8J2WIF8</accession>
<evidence type="ECO:0008006" key="4">
    <source>
        <dbReference type="Google" id="ProtNLM"/>
    </source>
</evidence>
<feature type="signal peptide" evidence="1">
    <location>
        <begin position="1"/>
        <end position="19"/>
    </location>
</feature>
<feature type="chain" id="PRO_5035163733" description="Peroxisomal membrane protein PEX16" evidence="1">
    <location>
        <begin position="20"/>
        <end position="526"/>
    </location>
</feature>
<proteinExistence type="predicted"/>
<evidence type="ECO:0000313" key="3">
    <source>
        <dbReference type="Proteomes" id="UP000789595"/>
    </source>
</evidence>
<gene>
    <name evidence="2" type="ORF">PECAL_2P30140</name>
</gene>
<dbReference type="Proteomes" id="UP000789595">
    <property type="component" value="Unassembled WGS sequence"/>
</dbReference>
<organism evidence="2 3">
    <name type="scientific">Pelagomonas calceolata</name>
    <dbReference type="NCBI Taxonomy" id="35677"/>
    <lineage>
        <taxon>Eukaryota</taxon>
        <taxon>Sar</taxon>
        <taxon>Stramenopiles</taxon>
        <taxon>Ochrophyta</taxon>
        <taxon>Pelagophyceae</taxon>
        <taxon>Pelagomonadales</taxon>
        <taxon>Pelagomonadaceae</taxon>
        <taxon>Pelagomonas</taxon>
    </lineage>
</organism>
<name>A0A8J2WIF8_9STRA</name>
<protein>
    <recommendedName>
        <fullName evidence="4">Peroxisomal membrane protein PEX16</fullName>
    </recommendedName>
</protein>
<sequence length="526" mass="58104">MSKMHRCVLLAAVVACAAARRPGSRVVQFTRRLPRRTRRAAETVVLDMPLGLLESRVERQLSKALGQAPVEHSVFQALRMVCGCALLFQSAKIPQTAATLQCFACLLQISHGMILGATGGGIDLFQSPARDDEGARVLFVVVRLCAWIVARDIAERHGSTAAIAGVTIGVLAAKLAVATYDHARILARRQRKRIQAVRGLTVSDEHEPPLDAIAATLERLEMSYSDYVKQGLNWVVRTQVYAGSARAGRGVVCTACDCAHIDRPAWANVDAERREAKARAAAAKIQAVRLHEFLHMCVLALSTRYGVRFARRRRLGKRALDNLGDDIPLAGGGAFSPSRRAIASLDLVKFAPAALGAFEVSEGARTLRARNRYAALRAGLRATNVVETYVAGDVDSRGRRRSKRGMLKQFLALFRALTQTVNYLTSFVNNWVRAFERWLLERRGYIRFVWRFVLAPIFVVKGLQKPLLGFYKAVAAECYPWLLAWSGWRVQLGTLELHQVPAYMTWAAALPARWLAVVVRNRGGGD</sequence>
<keyword evidence="1" id="KW-0732">Signal</keyword>
<evidence type="ECO:0000313" key="2">
    <source>
        <dbReference type="EMBL" id="CAH0369870.1"/>
    </source>
</evidence>
<dbReference type="EMBL" id="CAKKNE010000002">
    <property type="protein sequence ID" value="CAH0369870.1"/>
    <property type="molecule type" value="Genomic_DNA"/>
</dbReference>
<keyword evidence="3" id="KW-1185">Reference proteome</keyword>
<comment type="caution">
    <text evidence="2">The sequence shown here is derived from an EMBL/GenBank/DDBJ whole genome shotgun (WGS) entry which is preliminary data.</text>
</comment>